<dbReference type="PROSITE" id="PS00102">
    <property type="entry name" value="PHOSPHORYLASE"/>
    <property type="match status" value="1"/>
</dbReference>
<protein>
    <recommendedName>
        <fullName evidence="11">Alpha-1,4 glucan phosphorylase</fullName>
        <ecNumber evidence="11">2.4.1.1</ecNumber>
    </recommendedName>
</protein>
<dbReference type="AlphaFoldDB" id="A0A6N7PW25"/>
<accession>A0A6N7PW25</accession>
<keyword evidence="4" id="KW-0321">Glycogen metabolism</keyword>
<evidence type="ECO:0000313" key="13">
    <source>
        <dbReference type="EMBL" id="MRG96099.1"/>
    </source>
</evidence>
<comment type="cofactor">
    <cofactor evidence="2 11">
        <name>pyridoxal 5'-phosphate</name>
        <dbReference type="ChEBI" id="CHEBI:597326"/>
    </cofactor>
</comment>
<dbReference type="SUPFAM" id="SSF53756">
    <property type="entry name" value="UDP-Glycosyltransferase/glycogen phosphorylase"/>
    <property type="match status" value="1"/>
</dbReference>
<dbReference type="GO" id="GO:0005737">
    <property type="term" value="C:cytoplasm"/>
    <property type="evidence" value="ECO:0007669"/>
    <property type="project" value="TreeGrafter"/>
</dbReference>
<evidence type="ECO:0000256" key="10">
    <source>
        <dbReference type="PIRSR" id="PIRSR000460-1"/>
    </source>
</evidence>
<dbReference type="GO" id="GO:0008184">
    <property type="term" value="F:glycogen phosphorylase activity"/>
    <property type="evidence" value="ECO:0007669"/>
    <property type="project" value="InterPro"/>
</dbReference>
<comment type="catalytic activity">
    <reaction evidence="1 11">
        <text>[(1-&gt;4)-alpha-D-glucosyl](n) + phosphate = [(1-&gt;4)-alpha-D-glucosyl](n-1) + alpha-D-glucose 1-phosphate</text>
        <dbReference type="Rhea" id="RHEA:41732"/>
        <dbReference type="Rhea" id="RHEA-COMP:9584"/>
        <dbReference type="Rhea" id="RHEA-COMP:9586"/>
        <dbReference type="ChEBI" id="CHEBI:15444"/>
        <dbReference type="ChEBI" id="CHEBI:43474"/>
        <dbReference type="ChEBI" id="CHEBI:58601"/>
        <dbReference type="EC" id="2.4.1.1"/>
    </reaction>
</comment>
<keyword evidence="5 11" id="KW-0328">Glycosyltransferase</keyword>
<evidence type="ECO:0000256" key="9">
    <source>
        <dbReference type="ARBA" id="ARBA00025174"/>
    </source>
</evidence>
<feature type="modified residue" description="N6-(pyridoxal phosphate)lysine" evidence="10">
    <location>
        <position position="690"/>
    </location>
</feature>
<evidence type="ECO:0000256" key="3">
    <source>
        <dbReference type="ARBA" id="ARBA00006047"/>
    </source>
</evidence>
<comment type="caution">
    <text evidence="13">The sequence shown here is derived from an EMBL/GenBank/DDBJ whole genome shotgun (WGS) entry which is preliminary data.</text>
</comment>
<dbReference type="PIRSF" id="PIRSF000460">
    <property type="entry name" value="Pprylas_GlgP"/>
    <property type="match status" value="1"/>
</dbReference>
<keyword evidence="6 11" id="KW-0808">Transferase</keyword>
<sequence length="852" mass="96127">MTSFFQGPTAPADGAIPAGSAQDPVPSRVRVEDDRTGMHPAALRRAFTDHVQFSRARDFETATAFDRFVALSLAVRDRLVQRWSQTQRTYYEKDVKRAYYLSAEFLLGRALQSNLQALGVEDTYRAVLRELGIDLDEVMEQEHDAGLGNGGLGRLAACILESMATLELPGQGYGIRYEFGIFEQVIRDGAQVERADEWLKFGNPWEIERPEYAVTVGFGGRTEMVQDARGGFRVLWHPADHVLGVPYDTPIAGHGTGTVNTLRLWAARSHEDFDFGLFNAGDYVSAVQQKNASEVISKVLYPNDNFDKGKELRLRQEYFFVACSIHDIVWRYTKTHDDFSRFGDKVGIQLNDTHPAIAIAELMRVLVDEHSLSWDEAWIQTVRAFGYTNHTLLPEALERWPVALFERLLPRHLEIIQEINRRLLRAVTVAFPYDQGRARRMSIFEEGPERMVRMAHLAVVGSHSINGVAKLHSELVQSSLFRDFHDLWPERFSNKTNGVTPRRWLFACNPRLSRLITSRIGPRFVTELERLADLEPAVDDPSFLAELRAIKRENKEALARIVKRDLGFDVDVGAIFDVQIKRLHEYKRQLLNALHIVALYLRAKRGERVHPRLFIFGAKAAPGYRQAKLIIRLIHAIASVVNDDSRVPELKIAFLPNYRVSLAEKIIPAADLSEQISTAGMEASGTGNMKLAMNGALTIGTYDGANIEIREAVGAENFFLFGLTAEEVEARLAAGVPGRAAYEADPELREAIDFIRSGFFSPEDPTAFHPIVDELLGRDRYLVMSDFRAYADAQQLVERAFVDEVGWSRKAALNIARVGSFSSDRTVREYANEIWRIERCPIQLVTPEPGAE</sequence>
<evidence type="ECO:0000256" key="6">
    <source>
        <dbReference type="ARBA" id="ARBA00022679"/>
    </source>
</evidence>
<comment type="similarity">
    <text evidence="3 11">Belongs to the glycogen phosphorylase family.</text>
</comment>
<proteinExistence type="inferred from homology"/>
<evidence type="ECO:0000256" key="8">
    <source>
        <dbReference type="ARBA" id="ARBA00023277"/>
    </source>
</evidence>
<dbReference type="InterPro" id="IPR035090">
    <property type="entry name" value="Pyridoxal_P_attach_site"/>
</dbReference>
<dbReference type="NCBIfam" id="TIGR02093">
    <property type="entry name" value="P_ylase"/>
    <property type="match status" value="1"/>
</dbReference>
<dbReference type="Proteomes" id="UP000440224">
    <property type="component" value="Unassembled WGS sequence"/>
</dbReference>
<dbReference type="Gene3D" id="3.40.50.2000">
    <property type="entry name" value="Glycogen Phosphorylase B"/>
    <property type="match status" value="2"/>
</dbReference>
<dbReference type="OrthoDB" id="7229284at2"/>
<dbReference type="EC" id="2.4.1.1" evidence="11"/>
<evidence type="ECO:0000256" key="7">
    <source>
        <dbReference type="ARBA" id="ARBA00022898"/>
    </source>
</evidence>
<gene>
    <name evidence="13" type="primary">glgP</name>
    <name evidence="13" type="ORF">GF068_29880</name>
</gene>
<evidence type="ECO:0000256" key="11">
    <source>
        <dbReference type="RuleBase" id="RU000587"/>
    </source>
</evidence>
<dbReference type="Pfam" id="PF00343">
    <property type="entry name" value="Phosphorylase"/>
    <property type="match status" value="1"/>
</dbReference>
<comment type="function">
    <text evidence="9">Phosphorylase is an important allosteric enzyme in carbohydrate metabolism. Enzymes from different sources differ in their regulatory mechanisms and in their natural substrates. However, all known phosphorylases share catalytic and structural properties.</text>
</comment>
<dbReference type="GO" id="GO:0005980">
    <property type="term" value="P:glycogen catabolic process"/>
    <property type="evidence" value="ECO:0007669"/>
    <property type="project" value="TreeGrafter"/>
</dbReference>
<comment type="function">
    <text evidence="11">Allosteric enzyme that catalyzes the rate-limiting step in glycogen catabolism, the phosphorolytic cleavage of glycogen to produce glucose-1-phosphate, and plays a central role in maintaining cellular and organismal glucose homeostasis.</text>
</comment>
<dbReference type="EMBL" id="WJIE01000010">
    <property type="protein sequence ID" value="MRG96099.1"/>
    <property type="molecule type" value="Genomic_DNA"/>
</dbReference>
<dbReference type="InterPro" id="IPR000811">
    <property type="entry name" value="Glyco_trans_35"/>
</dbReference>
<keyword evidence="8 11" id="KW-0119">Carbohydrate metabolism</keyword>
<name>A0A6N7PW25_9BACT</name>
<evidence type="ECO:0000256" key="5">
    <source>
        <dbReference type="ARBA" id="ARBA00022676"/>
    </source>
</evidence>
<reference evidence="13 14" key="1">
    <citation type="submission" date="2019-10" db="EMBL/GenBank/DDBJ databases">
        <title>A soil myxobacterium in the family Polyangiaceae.</title>
        <authorList>
            <person name="Li Y."/>
            <person name="Wang J."/>
        </authorList>
    </citation>
    <scope>NUCLEOTIDE SEQUENCE [LARGE SCALE GENOMIC DNA]</scope>
    <source>
        <strain evidence="13 14">DSM 14734</strain>
    </source>
</reference>
<dbReference type="GO" id="GO:0030170">
    <property type="term" value="F:pyridoxal phosphate binding"/>
    <property type="evidence" value="ECO:0007669"/>
    <property type="project" value="InterPro"/>
</dbReference>
<dbReference type="RefSeq" id="WP_153822903.1">
    <property type="nucleotide sequence ID" value="NZ_WJIE01000010.1"/>
</dbReference>
<dbReference type="PANTHER" id="PTHR11468:SF3">
    <property type="entry name" value="GLYCOGEN PHOSPHORYLASE, LIVER FORM"/>
    <property type="match status" value="1"/>
</dbReference>
<dbReference type="CDD" id="cd04300">
    <property type="entry name" value="GT35_Glycogen_Phosphorylase"/>
    <property type="match status" value="1"/>
</dbReference>
<feature type="region of interest" description="Disordered" evidence="12">
    <location>
        <begin position="1"/>
        <end position="26"/>
    </location>
</feature>
<evidence type="ECO:0000256" key="4">
    <source>
        <dbReference type="ARBA" id="ARBA00022600"/>
    </source>
</evidence>
<organism evidence="13 14">
    <name type="scientific">Polyangium spumosum</name>
    <dbReference type="NCBI Taxonomy" id="889282"/>
    <lineage>
        <taxon>Bacteria</taxon>
        <taxon>Pseudomonadati</taxon>
        <taxon>Myxococcota</taxon>
        <taxon>Polyangia</taxon>
        <taxon>Polyangiales</taxon>
        <taxon>Polyangiaceae</taxon>
        <taxon>Polyangium</taxon>
    </lineage>
</organism>
<keyword evidence="7 10" id="KW-0663">Pyridoxal phosphate</keyword>
<dbReference type="FunFam" id="3.40.50.2000:FF:000005">
    <property type="entry name" value="Alpha-1,4 glucan phosphorylase"/>
    <property type="match status" value="1"/>
</dbReference>
<dbReference type="PANTHER" id="PTHR11468">
    <property type="entry name" value="GLYCOGEN PHOSPHORYLASE"/>
    <property type="match status" value="1"/>
</dbReference>
<dbReference type="FunFam" id="3.40.50.2000:FF:000002">
    <property type="entry name" value="Alpha-1,4 glucan phosphorylase"/>
    <property type="match status" value="1"/>
</dbReference>
<evidence type="ECO:0000256" key="12">
    <source>
        <dbReference type="SAM" id="MobiDB-lite"/>
    </source>
</evidence>
<evidence type="ECO:0000313" key="14">
    <source>
        <dbReference type="Proteomes" id="UP000440224"/>
    </source>
</evidence>
<evidence type="ECO:0000256" key="2">
    <source>
        <dbReference type="ARBA" id="ARBA00001933"/>
    </source>
</evidence>
<evidence type="ECO:0000256" key="1">
    <source>
        <dbReference type="ARBA" id="ARBA00001275"/>
    </source>
</evidence>
<dbReference type="InterPro" id="IPR011833">
    <property type="entry name" value="Glycg_phsphrylas"/>
</dbReference>
<keyword evidence="14" id="KW-1185">Reference proteome</keyword>